<accession>A0A0F9I5A7</accession>
<organism evidence="1">
    <name type="scientific">marine sediment metagenome</name>
    <dbReference type="NCBI Taxonomy" id="412755"/>
    <lineage>
        <taxon>unclassified sequences</taxon>
        <taxon>metagenomes</taxon>
        <taxon>ecological metagenomes</taxon>
    </lineage>
</organism>
<evidence type="ECO:0000313" key="1">
    <source>
        <dbReference type="EMBL" id="KKL88990.1"/>
    </source>
</evidence>
<sequence>MVKKSTSFTQDEYDAMTIVAAHQHRTDSAYIRHCVNIETNRRIWKILNSMGAKITDVPCLDGKPPQGQVIQPTVPD</sequence>
<protein>
    <submittedName>
        <fullName evidence="1">Uncharacterized protein</fullName>
    </submittedName>
</protein>
<dbReference type="EMBL" id="LAZR01020405">
    <property type="protein sequence ID" value="KKL88990.1"/>
    <property type="molecule type" value="Genomic_DNA"/>
</dbReference>
<reference evidence="1" key="1">
    <citation type="journal article" date="2015" name="Nature">
        <title>Complex archaea that bridge the gap between prokaryotes and eukaryotes.</title>
        <authorList>
            <person name="Spang A."/>
            <person name="Saw J.H."/>
            <person name="Jorgensen S.L."/>
            <person name="Zaremba-Niedzwiedzka K."/>
            <person name="Martijn J."/>
            <person name="Lind A.E."/>
            <person name="van Eijk R."/>
            <person name="Schleper C."/>
            <person name="Guy L."/>
            <person name="Ettema T.J."/>
        </authorList>
    </citation>
    <scope>NUCLEOTIDE SEQUENCE</scope>
</reference>
<proteinExistence type="predicted"/>
<name>A0A0F9I5A7_9ZZZZ</name>
<dbReference type="AlphaFoldDB" id="A0A0F9I5A7"/>
<gene>
    <name evidence="1" type="ORF">LCGC14_1919210</name>
</gene>
<comment type="caution">
    <text evidence="1">The sequence shown here is derived from an EMBL/GenBank/DDBJ whole genome shotgun (WGS) entry which is preliminary data.</text>
</comment>